<dbReference type="InterPro" id="IPR001387">
    <property type="entry name" value="Cro/C1-type_HTH"/>
</dbReference>
<evidence type="ECO:0000313" key="3">
    <source>
        <dbReference type="EMBL" id="SFB08485.1"/>
    </source>
</evidence>
<dbReference type="GO" id="GO:0003700">
    <property type="term" value="F:DNA-binding transcription factor activity"/>
    <property type="evidence" value="ECO:0007669"/>
    <property type="project" value="TreeGrafter"/>
</dbReference>
<dbReference type="SUPFAM" id="SSF51182">
    <property type="entry name" value="RmlC-like cupins"/>
    <property type="match status" value="1"/>
</dbReference>
<keyword evidence="4" id="KW-1185">Reference proteome</keyword>
<dbReference type="InterPro" id="IPR013096">
    <property type="entry name" value="Cupin_2"/>
</dbReference>
<dbReference type="STRING" id="988821.SAMN05421867_106189"/>
<dbReference type="AlphaFoldDB" id="A0A1I0Y502"/>
<dbReference type="Gene3D" id="1.10.260.40">
    <property type="entry name" value="lambda repressor-like DNA-binding domains"/>
    <property type="match status" value="1"/>
</dbReference>
<dbReference type="CDD" id="cd02209">
    <property type="entry name" value="cupin_XRE_C"/>
    <property type="match status" value="1"/>
</dbReference>
<reference evidence="3 4" key="1">
    <citation type="submission" date="2016-10" db="EMBL/GenBank/DDBJ databases">
        <authorList>
            <person name="de Groot N.N."/>
        </authorList>
    </citation>
    <scope>NUCLEOTIDE SEQUENCE [LARGE SCALE GENOMIC DNA]</scope>
    <source>
        <strain evidence="3 4">CGMCC 4.6945</strain>
    </source>
</reference>
<protein>
    <submittedName>
        <fullName evidence="3">Cupin domain-containing protein</fullName>
    </submittedName>
</protein>
<keyword evidence="1" id="KW-0238">DNA-binding</keyword>
<dbReference type="SMART" id="SM00530">
    <property type="entry name" value="HTH_XRE"/>
    <property type="match status" value="1"/>
</dbReference>
<dbReference type="InterPro" id="IPR050807">
    <property type="entry name" value="TransReg_Diox_bact_type"/>
</dbReference>
<evidence type="ECO:0000313" key="4">
    <source>
        <dbReference type="Proteomes" id="UP000199012"/>
    </source>
</evidence>
<dbReference type="Pfam" id="PF07883">
    <property type="entry name" value="Cupin_2"/>
    <property type="match status" value="1"/>
</dbReference>
<dbReference type="GO" id="GO:0003677">
    <property type="term" value="F:DNA binding"/>
    <property type="evidence" value="ECO:0007669"/>
    <property type="project" value="UniProtKB-KW"/>
</dbReference>
<dbReference type="InterPro" id="IPR010982">
    <property type="entry name" value="Lambda_DNA-bd_dom_sf"/>
</dbReference>
<proteinExistence type="predicted"/>
<feature type="domain" description="HTH cro/C1-type" evidence="2">
    <location>
        <begin position="18"/>
        <end position="72"/>
    </location>
</feature>
<dbReference type="PANTHER" id="PTHR46797:SF1">
    <property type="entry name" value="METHYLPHOSPHONATE SYNTHASE"/>
    <property type="match status" value="1"/>
</dbReference>
<dbReference type="GO" id="GO:0005829">
    <property type="term" value="C:cytosol"/>
    <property type="evidence" value="ECO:0007669"/>
    <property type="project" value="TreeGrafter"/>
</dbReference>
<name>A0A1I0Y502_9CELL</name>
<dbReference type="Gene3D" id="2.60.120.10">
    <property type="entry name" value="Jelly Rolls"/>
    <property type="match status" value="1"/>
</dbReference>
<gene>
    <name evidence="3" type="ORF">SAMN05421867_106189</name>
</gene>
<dbReference type="CDD" id="cd00093">
    <property type="entry name" value="HTH_XRE"/>
    <property type="match status" value="1"/>
</dbReference>
<dbReference type="InterPro" id="IPR011051">
    <property type="entry name" value="RmlC_Cupin_sf"/>
</dbReference>
<dbReference type="RefSeq" id="WP_239078926.1">
    <property type="nucleotide sequence ID" value="NZ_BONM01000021.1"/>
</dbReference>
<dbReference type="Proteomes" id="UP000199012">
    <property type="component" value="Unassembled WGS sequence"/>
</dbReference>
<dbReference type="InterPro" id="IPR014710">
    <property type="entry name" value="RmlC-like_jellyroll"/>
</dbReference>
<dbReference type="EMBL" id="FOKA01000006">
    <property type="protein sequence ID" value="SFB08485.1"/>
    <property type="molecule type" value="Genomic_DNA"/>
</dbReference>
<evidence type="ECO:0000259" key="2">
    <source>
        <dbReference type="PROSITE" id="PS50943"/>
    </source>
</evidence>
<organism evidence="3 4">
    <name type="scientific">Cellulomonas marina</name>
    <dbReference type="NCBI Taxonomy" id="988821"/>
    <lineage>
        <taxon>Bacteria</taxon>
        <taxon>Bacillati</taxon>
        <taxon>Actinomycetota</taxon>
        <taxon>Actinomycetes</taxon>
        <taxon>Micrococcales</taxon>
        <taxon>Cellulomonadaceae</taxon>
        <taxon>Cellulomonas</taxon>
    </lineage>
</organism>
<dbReference type="PROSITE" id="PS50943">
    <property type="entry name" value="HTH_CROC1"/>
    <property type="match status" value="1"/>
</dbReference>
<dbReference type="Pfam" id="PF01381">
    <property type="entry name" value="HTH_3"/>
    <property type="match status" value="1"/>
</dbReference>
<dbReference type="SUPFAM" id="SSF47413">
    <property type="entry name" value="lambda repressor-like DNA-binding domains"/>
    <property type="match status" value="1"/>
</dbReference>
<accession>A0A1I0Y502</accession>
<evidence type="ECO:0000256" key="1">
    <source>
        <dbReference type="ARBA" id="ARBA00023125"/>
    </source>
</evidence>
<dbReference type="PANTHER" id="PTHR46797">
    <property type="entry name" value="HTH-TYPE TRANSCRIPTIONAL REGULATOR"/>
    <property type="match status" value="1"/>
</dbReference>
<sequence length="193" mass="21049">MAEPDDTQLEIAALGAALKIERRRQGLSVKTVSERSGVSFGLISELERGKGNPSFTSLHRLARALQVTLPQLLSRLGGDEAVVRADERYTLPEVPGTPAPPVRELLSPRMQSNLQLIRSTLPVGFTNEGRPFRHLGTESVLVEQGRLRVVHGEREVELGPGDAMTYGCSTPHWWANAHEDVTVVLGSVTPLES</sequence>